<dbReference type="GO" id="GO:0015450">
    <property type="term" value="F:protein-transporting ATPase activity"/>
    <property type="evidence" value="ECO:0007669"/>
    <property type="project" value="InterPro"/>
</dbReference>
<name>A0AA35VLQ0_LACSI</name>
<reference evidence="16" key="1">
    <citation type="submission" date="2023-04" db="EMBL/GenBank/DDBJ databases">
        <authorList>
            <person name="Vijverberg K."/>
            <person name="Xiong W."/>
            <person name="Schranz E."/>
        </authorList>
    </citation>
    <scope>NUCLEOTIDE SEQUENCE</scope>
</reference>
<dbReference type="InterPro" id="IPR045058">
    <property type="entry name" value="GIMA/IAN/Toc"/>
</dbReference>
<dbReference type="PROSITE" id="PS51720">
    <property type="entry name" value="G_AIG1"/>
    <property type="match status" value="1"/>
</dbReference>
<feature type="region of interest" description="Disordered" evidence="14">
    <location>
        <begin position="1"/>
        <end position="20"/>
    </location>
</feature>
<dbReference type="GO" id="GO:0005525">
    <property type="term" value="F:GTP binding"/>
    <property type="evidence" value="ECO:0007669"/>
    <property type="project" value="UniProtKB-KW"/>
</dbReference>
<evidence type="ECO:0000256" key="4">
    <source>
        <dbReference type="ARBA" id="ARBA00022692"/>
    </source>
</evidence>
<dbReference type="EMBL" id="OX465077">
    <property type="protein sequence ID" value="CAI9268660.1"/>
    <property type="molecule type" value="Genomic_DNA"/>
</dbReference>
<evidence type="ECO:0000256" key="10">
    <source>
        <dbReference type="ARBA" id="ARBA00023134"/>
    </source>
</evidence>
<proteinExistence type="inferred from homology"/>
<keyword evidence="11" id="KW-0472">Membrane</keyword>
<dbReference type="AlphaFoldDB" id="A0AA35VLQ0"/>
<evidence type="ECO:0000256" key="8">
    <source>
        <dbReference type="ARBA" id="ARBA00022927"/>
    </source>
</evidence>
<evidence type="ECO:0000313" key="17">
    <source>
        <dbReference type="Proteomes" id="UP001177003"/>
    </source>
</evidence>
<evidence type="ECO:0000256" key="1">
    <source>
        <dbReference type="ARBA" id="ARBA00022448"/>
    </source>
</evidence>
<dbReference type="NCBIfam" id="TIGR00991">
    <property type="entry name" value="3a0901s02IAP34"/>
    <property type="match status" value="1"/>
</dbReference>
<protein>
    <recommendedName>
        <fullName evidence="15">AIG1-type G domain-containing protein</fullName>
    </recommendedName>
</protein>
<dbReference type="InterPro" id="IPR005688">
    <property type="entry name" value="Toc34"/>
</dbReference>
<dbReference type="GO" id="GO:0042802">
    <property type="term" value="F:identical protein binding"/>
    <property type="evidence" value="ECO:0007669"/>
    <property type="project" value="UniProtKB-ARBA"/>
</dbReference>
<keyword evidence="2" id="KW-0150">Chloroplast</keyword>
<organism evidence="16 17">
    <name type="scientific">Lactuca saligna</name>
    <name type="common">Willowleaf lettuce</name>
    <dbReference type="NCBI Taxonomy" id="75948"/>
    <lineage>
        <taxon>Eukaryota</taxon>
        <taxon>Viridiplantae</taxon>
        <taxon>Streptophyta</taxon>
        <taxon>Embryophyta</taxon>
        <taxon>Tracheophyta</taxon>
        <taxon>Spermatophyta</taxon>
        <taxon>Magnoliopsida</taxon>
        <taxon>eudicotyledons</taxon>
        <taxon>Gunneridae</taxon>
        <taxon>Pentapetalae</taxon>
        <taxon>asterids</taxon>
        <taxon>campanulids</taxon>
        <taxon>Asterales</taxon>
        <taxon>Asteraceae</taxon>
        <taxon>Cichorioideae</taxon>
        <taxon>Cichorieae</taxon>
        <taxon>Lactucinae</taxon>
        <taxon>Lactuca</taxon>
    </lineage>
</organism>
<evidence type="ECO:0000259" key="15">
    <source>
        <dbReference type="PROSITE" id="PS51720"/>
    </source>
</evidence>
<evidence type="ECO:0000256" key="2">
    <source>
        <dbReference type="ARBA" id="ARBA00022528"/>
    </source>
</evidence>
<keyword evidence="6" id="KW-0378">Hydrolase</keyword>
<dbReference type="FunFam" id="3.40.50.300:FF:001070">
    <property type="entry name" value="Translocase of chloroplast"/>
    <property type="match status" value="1"/>
</dbReference>
<evidence type="ECO:0000256" key="7">
    <source>
        <dbReference type="ARBA" id="ARBA00022805"/>
    </source>
</evidence>
<dbReference type="GO" id="GO:0006886">
    <property type="term" value="P:intracellular protein transport"/>
    <property type="evidence" value="ECO:0007669"/>
    <property type="project" value="InterPro"/>
</dbReference>
<keyword evidence="5" id="KW-0547">Nucleotide-binding</keyword>
<gene>
    <name evidence="16" type="ORF">LSALG_LOCUS9071</name>
</gene>
<accession>A0AA35VLQ0</accession>
<dbReference type="InterPro" id="IPR006703">
    <property type="entry name" value="G_AIG1"/>
</dbReference>
<keyword evidence="7" id="KW-1002">Plastid outer membrane</keyword>
<feature type="compositionally biased region" description="Acidic residues" evidence="14">
    <location>
        <begin position="1"/>
        <end position="11"/>
    </location>
</feature>
<sequence length="407" mass="46086">MITSEDDEENHEEYVPVQQSHDCSEPGSICRVWRKDIVGNNGGWWSNDKPINITWYETLISWVRLCYMMQITKDGTIRLNSEKGYPSELYRFTQASPPPLSPVAASMASQFIREWSGIQQFPPATQDKLLQLLGKLKEKKRDRLTILVMGKGGVGKSSTVNSIIGERAVTVSAFQTEALRPTMVSRERSGFTLNIIDTPGIVEGGYVNDQALEIIKRFLLNKTIDVLLYVDRLDAYRVDTLDGQIVKAISNSFGQEIWRKAIVVLTHAQLSPPDCLSYDEFLAKRSEALLKVVYRGARFRKLDIENFPIPIGLVENSSRCNKNEKDEKILPNGSAWIPSMVETITEVSLTESKSILVDQKLIDGPNPNERGKLFIPFIIAFQYFFVVKPLQRSIKNDIAKELKPLWA</sequence>
<keyword evidence="10" id="KW-0342">GTP-binding</keyword>
<feature type="domain" description="AIG1-type G" evidence="15">
    <location>
        <begin position="141"/>
        <end position="365"/>
    </location>
</feature>
<dbReference type="GO" id="GO:0009707">
    <property type="term" value="C:chloroplast outer membrane"/>
    <property type="evidence" value="ECO:0007669"/>
    <property type="project" value="UniProtKB-SubCell"/>
</dbReference>
<keyword evidence="8" id="KW-0653">Protein transport</keyword>
<dbReference type="PANTHER" id="PTHR10903:SF149">
    <property type="entry name" value="TRANSLOCASE OF CHLOROPLAST 33, CHLOROPLASTIC"/>
    <property type="match status" value="1"/>
</dbReference>
<comment type="subcellular location">
    <subcellularLocation>
        <location evidence="12">Plastid</location>
        <location evidence="12">Chloroplast outer membrane</location>
    </subcellularLocation>
</comment>
<evidence type="ECO:0000256" key="3">
    <source>
        <dbReference type="ARBA" id="ARBA00022640"/>
    </source>
</evidence>
<dbReference type="Proteomes" id="UP001177003">
    <property type="component" value="Chromosome 1"/>
</dbReference>
<evidence type="ECO:0000256" key="11">
    <source>
        <dbReference type="ARBA" id="ARBA00023136"/>
    </source>
</evidence>
<keyword evidence="1" id="KW-0813">Transport</keyword>
<dbReference type="Pfam" id="PF04548">
    <property type="entry name" value="AIG1"/>
    <property type="match status" value="1"/>
</dbReference>
<evidence type="ECO:0000256" key="9">
    <source>
        <dbReference type="ARBA" id="ARBA00022989"/>
    </source>
</evidence>
<keyword evidence="17" id="KW-1185">Reference proteome</keyword>
<evidence type="ECO:0000256" key="14">
    <source>
        <dbReference type="SAM" id="MobiDB-lite"/>
    </source>
</evidence>
<evidence type="ECO:0000256" key="5">
    <source>
        <dbReference type="ARBA" id="ARBA00022741"/>
    </source>
</evidence>
<dbReference type="PANTHER" id="PTHR10903">
    <property type="entry name" value="GTPASE, IMAP FAMILY MEMBER-RELATED"/>
    <property type="match status" value="1"/>
</dbReference>
<dbReference type="SUPFAM" id="SSF52540">
    <property type="entry name" value="P-loop containing nucleoside triphosphate hydrolases"/>
    <property type="match status" value="1"/>
</dbReference>
<dbReference type="GO" id="GO:0016787">
    <property type="term" value="F:hydrolase activity"/>
    <property type="evidence" value="ECO:0007669"/>
    <property type="project" value="UniProtKB-KW"/>
</dbReference>
<dbReference type="Gene3D" id="3.40.50.300">
    <property type="entry name" value="P-loop containing nucleotide triphosphate hydrolases"/>
    <property type="match status" value="1"/>
</dbReference>
<keyword evidence="9" id="KW-1133">Transmembrane helix</keyword>
<evidence type="ECO:0000256" key="13">
    <source>
        <dbReference type="ARBA" id="ARBA00060807"/>
    </source>
</evidence>
<keyword evidence="3" id="KW-0934">Plastid</keyword>
<evidence type="ECO:0000313" key="16">
    <source>
        <dbReference type="EMBL" id="CAI9268660.1"/>
    </source>
</evidence>
<dbReference type="InterPro" id="IPR027417">
    <property type="entry name" value="P-loop_NTPase"/>
</dbReference>
<keyword evidence="4" id="KW-0812">Transmembrane</keyword>
<comment type="similarity">
    <text evidence="13">Belongs to the TRAFAC class TrmE-Era-EngA-EngB-Septin-like GTPase superfamily. AIG1/Toc34/Toc159-like paraseptin GTPase family. TOC34 subfamily.</text>
</comment>
<evidence type="ECO:0000256" key="6">
    <source>
        <dbReference type="ARBA" id="ARBA00022801"/>
    </source>
</evidence>
<evidence type="ECO:0000256" key="12">
    <source>
        <dbReference type="ARBA" id="ARBA00024013"/>
    </source>
</evidence>